<dbReference type="EMBL" id="CABVLY010000025">
    <property type="protein sequence ID" value="VVU52696.1"/>
    <property type="molecule type" value="Genomic_DNA"/>
</dbReference>
<dbReference type="Proteomes" id="UP000494201">
    <property type="component" value="Unassembled WGS sequence"/>
</dbReference>
<dbReference type="PROSITE" id="PS50072">
    <property type="entry name" value="CSA_PPIASE_2"/>
    <property type="match status" value="1"/>
</dbReference>
<dbReference type="InterPro" id="IPR029000">
    <property type="entry name" value="Cyclophilin-like_dom_sf"/>
</dbReference>
<dbReference type="Gene3D" id="2.40.100.10">
    <property type="entry name" value="Cyclophilin-like"/>
    <property type="match status" value="1"/>
</dbReference>
<evidence type="ECO:0000256" key="3">
    <source>
        <dbReference type="ARBA" id="ARBA00007365"/>
    </source>
</evidence>
<proteinExistence type="inferred from homology"/>
<dbReference type="Proteomes" id="UP000755577">
    <property type="component" value="Unassembled WGS sequence"/>
</dbReference>
<comment type="subcellular location">
    <subcellularLocation>
        <location evidence="2">Cytoplasm</location>
    </subcellularLocation>
</comment>
<evidence type="ECO:0000256" key="1">
    <source>
        <dbReference type="ARBA" id="ARBA00002388"/>
    </source>
</evidence>
<comment type="function">
    <text evidence="1 7">PPIases accelerate the folding of proteins. It catalyzes the cis-trans isomerization of proline imidic peptide bonds in oligopeptides.</text>
</comment>
<organism evidence="10 11">
    <name type="scientific">Burkholderia anthina</name>
    <dbReference type="NCBI Taxonomy" id="179879"/>
    <lineage>
        <taxon>Bacteria</taxon>
        <taxon>Pseudomonadati</taxon>
        <taxon>Pseudomonadota</taxon>
        <taxon>Betaproteobacteria</taxon>
        <taxon>Burkholderiales</taxon>
        <taxon>Burkholderiaceae</taxon>
        <taxon>Burkholderia</taxon>
        <taxon>Burkholderia cepacia complex</taxon>
    </lineage>
</organism>
<dbReference type="EC" id="5.2.1.8" evidence="7"/>
<gene>
    <name evidence="10" type="ORF">BAN20980_05434</name>
    <name evidence="9" type="ORF">JQK92_01760</name>
</gene>
<dbReference type="GO" id="GO:0005737">
    <property type="term" value="C:cytoplasm"/>
    <property type="evidence" value="ECO:0007669"/>
    <property type="project" value="UniProtKB-SubCell"/>
</dbReference>
<keyword evidence="4" id="KW-0963">Cytoplasm</keyword>
<reference evidence="9 12" key="2">
    <citation type="submission" date="2021-02" db="EMBL/GenBank/DDBJ databases">
        <title>Draft genome of the type strains Burkholderia anthina DSM16086.</title>
        <authorList>
            <person name="Hertel R."/>
            <person name="Meissner J."/>
            <person name="Poehlein A."/>
            <person name="Daniel R."/>
            <person name="Commichau F.M."/>
        </authorList>
    </citation>
    <scope>NUCLEOTIDE SEQUENCE [LARGE SCALE GENOMIC DNA]</scope>
    <source>
        <strain evidence="9 12">DSM 16086</strain>
    </source>
</reference>
<evidence type="ECO:0000256" key="2">
    <source>
        <dbReference type="ARBA" id="ARBA00004496"/>
    </source>
</evidence>
<dbReference type="PROSITE" id="PS00170">
    <property type="entry name" value="CSA_PPIASE_1"/>
    <property type="match status" value="1"/>
</dbReference>
<evidence type="ECO:0000256" key="6">
    <source>
        <dbReference type="ARBA" id="ARBA00023235"/>
    </source>
</evidence>
<dbReference type="SUPFAM" id="SSF50891">
    <property type="entry name" value="Cyclophilin-like"/>
    <property type="match status" value="1"/>
</dbReference>
<protein>
    <recommendedName>
        <fullName evidence="7">Peptidyl-prolyl cis-trans isomerase</fullName>
        <shortName evidence="7">PPIase</shortName>
        <ecNumber evidence="7">5.2.1.8</ecNumber>
    </recommendedName>
</protein>
<dbReference type="CDD" id="cd01920">
    <property type="entry name" value="cyclophilin_EcCYP_like"/>
    <property type="match status" value="1"/>
</dbReference>
<sequence>MVELHTNHGVIKLELDAAKAPKTVENFLNYVKKGHYDGTVFHRVINGFMIQGGGFEPGLKQKPTDAPIDNEANNGLKNDNYTVAMARTNDPHSATAQFFINVNDNDFLNHSSPTPQGWGYAVFGKVVEGQDVVDKIKSVKTGNAGFHQDVPADDVVIEKAVVV</sequence>
<name>A0A6P2GHC0_9BURK</name>
<dbReference type="AlphaFoldDB" id="A0A6P2GHC0"/>
<evidence type="ECO:0000259" key="8">
    <source>
        <dbReference type="PROSITE" id="PS50072"/>
    </source>
</evidence>
<dbReference type="Pfam" id="PF00160">
    <property type="entry name" value="Pro_isomerase"/>
    <property type="match status" value="1"/>
</dbReference>
<dbReference type="PANTHER" id="PTHR43246">
    <property type="entry name" value="PEPTIDYL-PROLYL CIS-TRANS ISOMERASE CYP38, CHLOROPLASTIC"/>
    <property type="match status" value="1"/>
</dbReference>
<dbReference type="InterPro" id="IPR002130">
    <property type="entry name" value="Cyclophilin-type_PPIase_dom"/>
</dbReference>
<evidence type="ECO:0000313" key="12">
    <source>
        <dbReference type="Proteomes" id="UP000755577"/>
    </source>
</evidence>
<evidence type="ECO:0000256" key="7">
    <source>
        <dbReference type="RuleBase" id="RU363019"/>
    </source>
</evidence>
<dbReference type="RefSeq" id="WP_174927947.1">
    <property type="nucleotide sequence ID" value="NZ_CABVLY010000025.1"/>
</dbReference>
<dbReference type="InterPro" id="IPR024936">
    <property type="entry name" value="Cyclophilin-type_PPIase"/>
</dbReference>
<keyword evidence="6 7" id="KW-0413">Isomerase</keyword>
<evidence type="ECO:0000256" key="5">
    <source>
        <dbReference type="ARBA" id="ARBA00023110"/>
    </source>
</evidence>
<dbReference type="FunFam" id="2.40.100.10:FF:000004">
    <property type="entry name" value="Peptidyl-prolyl cis-trans isomerase"/>
    <property type="match status" value="1"/>
</dbReference>
<evidence type="ECO:0000313" key="11">
    <source>
        <dbReference type="Proteomes" id="UP000494201"/>
    </source>
</evidence>
<dbReference type="EMBL" id="JAFCIQ010000001">
    <property type="protein sequence ID" value="MBM2765144.1"/>
    <property type="molecule type" value="Genomic_DNA"/>
</dbReference>
<dbReference type="GO" id="GO:0003755">
    <property type="term" value="F:peptidyl-prolyl cis-trans isomerase activity"/>
    <property type="evidence" value="ECO:0007669"/>
    <property type="project" value="UniProtKB-UniRule"/>
</dbReference>
<accession>A0A6P2GHC0</accession>
<feature type="domain" description="PPIase cyclophilin-type" evidence="8">
    <location>
        <begin position="1"/>
        <end position="162"/>
    </location>
</feature>
<dbReference type="GeneID" id="56503501"/>
<comment type="similarity">
    <text evidence="3 7">Belongs to the cyclophilin-type PPIase family.</text>
</comment>
<evidence type="ECO:0000313" key="9">
    <source>
        <dbReference type="EMBL" id="MBM2765144.1"/>
    </source>
</evidence>
<dbReference type="GO" id="GO:0006457">
    <property type="term" value="P:protein folding"/>
    <property type="evidence" value="ECO:0007669"/>
    <property type="project" value="InterPro"/>
</dbReference>
<dbReference type="PRINTS" id="PR00153">
    <property type="entry name" value="CSAPPISMRASE"/>
</dbReference>
<comment type="catalytic activity">
    <reaction evidence="7">
        <text>[protein]-peptidylproline (omega=180) = [protein]-peptidylproline (omega=0)</text>
        <dbReference type="Rhea" id="RHEA:16237"/>
        <dbReference type="Rhea" id="RHEA-COMP:10747"/>
        <dbReference type="Rhea" id="RHEA-COMP:10748"/>
        <dbReference type="ChEBI" id="CHEBI:83833"/>
        <dbReference type="ChEBI" id="CHEBI:83834"/>
        <dbReference type="EC" id="5.2.1.8"/>
    </reaction>
</comment>
<keyword evidence="12" id="KW-1185">Reference proteome</keyword>
<reference evidence="10 11" key="1">
    <citation type="submission" date="2019-09" db="EMBL/GenBank/DDBJ databases">
        <authorList>
            <person name="Depoorter E."/>
        </authorList>
    </citation>
    <scope>NUCLEOTIDE SEQUENCE [LARGE SCALE GENOMIC DNA]</scope>
    <source>
        <strain evidence="10">LMG 20980</strain>
    </source>
</reference>
<evidence type="ECO:0000256" key="4">
    <source>
        <dbReference type="ARBA" id="ARBA00022490"/>
    </source>
</evidence>
<dbReference type="InterPro" id="IPR020892">
    <property type="entry name" value="Cyclophilin-type_PPIase_CS"/>
</dbReference>
<keyword evidence="5 7" id="KW-0697">Rotamase</keyword>
<dbReference type="PIRSF" id="PIRSF001467">
    <property type="entry name" value="Peptidylpro_ismrse"/>
    <property type="match status" value="1"/>
</dbReference>
<evidence type="ECO:0000313" key="10">
    <source>
        <dbReference type="EMBL" id="VVU52696.1"/>
    </source>
</evidence>
<dbReference type="InterPro" id="IPR044665">
    <property type="entry name" value="E_coli_cyclophilin_A-like"/>
</dbReference>